<organism evidence="3 4">
    <name type="scientific">Phaeospirillum tilakii</name>
    <dbReference type="NCBI Taxonomy" id="741673"/>
    <lineage>
        <taxon>Bacteria</taxon>
        <taxon>Pseudomonadati</taxon>
        <taxon>Pseudomonadota</taxon>
        <taxon>Alphaproteobacteria</taxon>
        <taxon>Rhodospirillales</taxon>
        <taxon>Rhodospirillaceae</taxon>
        <taxon>Phaeospirillum</taxon>
    </lineage>
</organism>
<dbReference type="InterPro" id="IPR036291">
    <property type="entry name" value="NAD(P)-bd_dom_sf"/>
</dbReference>
<gene>
    <name evidence="3" type="ORF">ACFSNB_16940</name>
</gene>
<evidence type="ECO:0000259" key="2">
    <source>
        <dbReference type="Pfam" id="PF02719"/>
    </source>
</evidence>
<evidence type="ECO:0000313" key="4">
    <source>
        <dbReference type="Proteomes" id="UP001597296"/>
    </source>
</evidence>
<dbReference type="Pfam" id="PF02719">
    <property type="entry name" value="Polysacc_synt_2"/>
    <property type="match status" value="1"/>
</dbReference>
<feature type="domain" description="Polysaccharide biosynthesis protein CapD-like" evidence="2">
    <location>
        <begin position="43"/>
        <end position="293"/>
    </location>
</feature>
<dbReference type="EMBL" id="JBHUIY010000049">
    <property type="protein sequence ID" value="MFD2235492.1"/>
    <property type="molecule type" value="Genomic_DNA"/>
</dbReference>
<proteinExistence type="inferred from homology"/>
<accession>A0ABW5CF64</accession>
<comment type="caution">
    <text evidence="3">The sequence shown here is derived from an EMBL/GenBank/DDBJ whole genome shotgun (WGS) entry which is preliminary data.</text>
</comment>
<keyword evidence="4" id="KW-1185">Reference proteome</keyword>
<evidence type="ECO:0000313" key="3">
    <source>
        <dbReference type="EMBL" id="MFD2235492.1"/>
    </source>
</evidence>
<dbReference type="Gene3D" id="3.40.50.720">
    <property type="entry name" value="NAD(P)-binding Rossmann-like Domain"/>
    <property type="match status" value="2"/>
</dbReference>
<dbReference type="InterPro" id="IPR003869">
    <property type="entry name" value="Polysac_CapD-like"/>
</dbReference>
<comment type="similarity">
    <text evidence="1">Belongs to the polysaccharide synthase family.</text>
</comment>
<dbReference type="SUPFAM" id="SSF51735">
    <property type="entry name" value="NAD(P)-binding Rossmann-fold domains"/>
    <property type="match status" value="1"/>
</dbReference>
<evidence type="ECO:0000256" key="1">
    <source>
        <dbReference type="ARBA" id="ARBA00007430"/>
    </source>
</evidence>
<dbReference type="InterPro" id="IPR051203">
    <property type="entry name" value="Polysaccharide_Synthase-Rel"/>
</dbReference>
<reference evidence="4" key="1">
    <citation type="journal article" date="2019" name="Int. J. Syst. Evol. Microbiol.">
        <title>The Global Catalogue of Microorganisms (GCM) 10K type strain sequencing project: providing services to taxonomists for standard genome sequencing and annotation.</title>
        <authorList>
            <consortium name="The Broad Institute Genomics Platform"/>
            <consortium name="The Broad Institute Genome Sequencing Center for Infectious Disease"/>
            <person name="Wu L."/>
            <person name="Ma J."/>
        </authorList>
    </citation>
    <scope>NUCLEOTIDE SEQUENCE [LARGE SCALE GENOMIC DNA]</scope>
    <source>
        <strain evidence="4">KCTC 15012</strain>
    </source>
</reference>
<dbReference type="RefSeq" id="WP_377318725.1">
    <property type="nucleotide sequence ID" value="NZ_JBHUIY010000049.1"/>
</dbReference>
<dbReference type="Proteomes" id="UP001597296">
    <property type="component" value="Unassembled WGS sequence"/>
</dbReference>
<dbReference type="PANTHER" id="PTHR43318">
    <property type="entry name" value="UDP-N-ACETYLGLUCOSAMINE 4,6-DEHYDRATASE"/>
    <property type="match status" value="1"/>
</dbReference>
<name>A0ABW5CF64_9PROT</name>
<sequence>MSLHHLTADPLLARILRRGRSLFAADLDRHQSALRAELDGARVLVIGAGGSIGSAFTRQVAAYPLAALHLVDLNENTLVEVVRDLRSAEVRLPPDLRSLSIDLGGEEFARFAAAHGPWDHVVNFSAMKHVRAERDPFSLMRMIDVNVGALHRAFDRVGPARRLFSVSTDKSVRPANLMGATKNLMERVLFCRRGGIASSARFANVAFSAGSLLEGFELRLAKGQPLAAPLDVRRYFISAEEAGQLCLLAAFVAGPCEVFFPRLDPRDDLLSFADIARAVLEARGLEPQPCADEAEAKAMLGRDPRRWPCLFSPSDTTGEKMAEEFWREAETPDFSRFAEIGVIREPAADRAEIDAFLDEIAALRRRPVWDKAEIVAALARAVPDLDHAELGRNLDQKM</sequence>
<protein>
    <submittedName>
        <fullName evidence="3">Polysaccharide biosynthesis protein</fullName>
    </submittedName>
</protein>
<dbReference type="PANTHER" id="PTHR43318:SF1">
    <property type="entry name" value="POLYSACCHARIDE BIOSYNTHESIS PROTEIN EPSC-RELATED"/>
    <property type="match status" value="1"/>
</dbReference>